<name>A0A9X5AS18_9BRAD</name>
<feature type="binding site" evidence="8">
    <location>
        <position position="251"/>
    </location>
    <ligand>
        <name>Mg(2+)</name>
        <dbReference type="ChEBI" id="CHEBI:18420"/>
    </ligand>
</feature>
<comment type="subunit">
    <text evidence="8">Homodimer. Heterotetramer of two MnmE and two MnmG subunits.</text>
</comment>
<accession>A0A9X5AS18</accession>
<organism evidence="10 11">
    <name type="scientific">Rhodoplanes serenus</name>
    <dbReference type="NCBI Taxonomy" id="200615"/>
    <lineage>
        <taxon>Bacteria</taxon>
        <taxon>Pseudomonadati</taxon>
        <taxon>Pseudomonadota</taxon>
        <taxon>Alphaproteobacteria</taxon>
        <taxon>Hyphomicrobiales</taxon>
        <taxon>Nitrobacteraceae</taxon>
        <taxon>Rhodoplanes</taxon>
    </lineage>
</organism>
<protein>
    <recommendedName>
        <fullName evidence="8">tRNA modification GTPase MnmE</fullName>
        <ecNumber evidence="8">3.6.-.-</ecNumber>
    </recommendedName>
</protein>
<feature type="binding site" evidence="8">
    <location>
        <begin position="350"/>
        <end position="352"/>
    </location>
    <ligand>
        <name>GTP</name>
        <dbReference type="ChEBI" id="CHEBI:37565"/>
    </ligand>
</feature>
<dbReference type="NCBIfam" id="NF003661">
    <property type="entry name" value="PRK05291.1-3"/>
    <property type="match status" value="1"/>
</dbReference>
<dbReference type="PROSITE" id="PS51709">
    <property type="entry name" value="G_TRME"/>
    <property type="match status" value="1"/>
</dbReference>
<dbReference type="SUPFAM" id="SSF116878">
    <property type="entry name" value="TrmE connector domain"/>
    <property type="match status" value="1"/>
</dbReference>
<keyword evidence="2 8" id="KW-0819">tRNA processing</keyword>
<evidence type="ECO:0000256" key="6">
    <source>
        <dbReference type="ARBA" id="ARBA00022958"/>
    </source>
</evidence>
<evidence type="ECO:0000256" key="5">
    <source>
        <dbReference type="ARBA" id="ARBA00022842"/>
    </source>
</evidence>
<dbReference type="RefSeq" id="WP_155479023.1">
    <property type="nucleotide sequence ID" value="NZ_WNKV01000004.1"/>
</dbReference>
<feature type="binding site" evidence="8">
    <location>
        <position position="226"/>
    </location>
    <ligand>
        <name>K(+)</name>
        <dbReference type="ChEBI" id="CHEBI:29103"/>
    </ligand>
</feature>
<evidence type="ECO:0000256" key="4">
    <source>
        <dbReference type="ARBA" id="ARBA00022801"/>
    </source>
</evidence>
<evidence type="ECO:0000256" key="1">
    <source>
        <dbReference type="ARBA" id="ARBA00011043"/>
    </source>
</evidence>
<gene>
    <name evidence="8 10" type="primary">mnmE</name>
    <name evidence="8" type="synonym">trmE</name>
    <name evidence="10" type="ORF">GJ689_06825</name>
</gene>
<feature type="binding site" evidence="8">
    <location>
        <position position="445"/>
    </location>
    <ligand>
        <name>(6S)-5-formyl-5,6,7,8-tetrahydrofolate</name>
        <dbReference type="ChEBI" id="CHEBI:57457"/>
    </ligand>
</feature>
<feature type="binding site" evidence="8">
    <location>
        <position position="245"/>
    </location>
    <ligand>
        <name>K(+)</name>
        <dbReference type="ChEBI" id="CHEBI:29103"/>
    </ligand>
</feature>
<evidence type="ECO:0000259" key="9">
    <source>
        <dbReference type="PROSITE" id="PS51709"/>
    </source>
</evidence>
<feature type="binding site" evidence="8">
    <location>
        <position position="79"/>
    </location>
    <ligand>
        <name>(6S)-5-formyl-5,6,7,8-tetrahydrofolate</name>
        <dbReference type="ChEBI" id="CHEBI:57457"/>
    </ligand>
</feature>
<keyword evidence="3 8" id="KW-0547">Nucleotide-binding</keyword>
<feature type="binding site" evidence="8">
    <location>
        <position position="250"/>
    </location>
    <ligand>
        <name>K(+)</name>
        <dbReference type="ChEBI" id="CHEBI:29103"/>
    </ligand>
</feature>
<dbReference type="GO" id="GO:0005525">
    <property type="term" value="F:GTP binding"/>
    <property type="evidence" value="ECO:0007669"/>
    <property type="project" value="UniProtKB-UniRule"/>
</dbReference>
<dbReference type="HAMAP" id="MF_00379">
    <property type="entry name" value="GTPase_MnmE"/>
    <property type="match status" value="1"/>
</dbReference>
<dbReference type="InterPro" id="IPR025867">
    <property type="entry name" value="MnmE_helical"/>
</dbReference>
<comment type="subcellular location">
    <subcellularLocation>
        <location evidence="8">Cytoplasm</location>
    </subcellularLocation>
</comment>
<dbReference type="InterPro" id="IPR031168">
    <property type="entry name" value="G_TrmE"/>
</dbReference>
<evidence type="ECO:0000256" key="3">
    <source>
        <dbReference type="ARBA" id="ARBA00022741"/>
    </source>
</evidence>
<dbReference type="GO" id="GO:0003924">
    <property type="term" value="F:GTPase activity"/>
    <property type="evidence" value="ECO:0007669"/>
    <property type="project" value="UniProtKB-UniRule"/>
</dbReference>
<dbReference type="InterPro" id="IPR027266">
    <property type="entry name" value="TrmE/GcvT-like"/>
</dbReference>
<dbReference type="GO" id="GO:0030488">
    <property type="term" value="P:tRNA methylation"/>
    <property type="evidence" value="ECO:0007669"/>
    <property type="project" value="TreeGrafter"/>
</dbReference>
<feature type="binding site" evidence="8">
    <location>
        <begin position="245"/>
        <end position="251"/>
    </location>
    <ligand>
        <name>GTP</name>
        <dbReference type="ChEBI" id="CHEBI:37565"/>
    </ligand>
</feature>
<dbReference type="SUPFAM" id="SSF52540">
    <property type="entry name" value="P-loop containing nucleoside triphosphate hydrolases"/>
    <property type="match status" value="1"/>
</dbReference>
<dbReference type="InterPro" id="IPR004520">
    <property type="entry name" value="GTPase_MnmE"/>
</dbReference>
<dbReference type="InterPro" id="IPR027417">
    <property type="entry name" value="P-loop_NTPase"/>
</dbReference>
<evidence type="ECO:0000313" key="10">
    <source>
        <dbReference type="EMBL" id="MTW15919.1"/>
    </source>
</evidence>
<dbReference type="Pfam" id="PF12631">
    <property type="entry name" value="MnmE_helical"/>
    <property type="match status" value="1"/>
</dbReference>
<dbReference type="GO" id="GO:0002098">
    <property type="term" value="P:tRNA wobble uridine modification"/>
    <property type="evidence" value="ECO:0007669"/>
    <property type="project" value="TreeGrafter"/>
</dbReference>
<evidence type="ECO:0000313" key="11">
    <source>
        <dbReference type="Proteomes" id="UP000438991"/>
    </source>
</evidence>
<comment type="similarity">
    <text evidence="1 8">Belongs to the TRAFAC class TrmE-Era-EngA-EngB-Septin-like GTPase superfamily. TrmE GTPase family.</text>
</comment>
<comment type="caution">
    <text evidence="8">Lacks conserved residue(s) required for the propagation of feature annotation.</text>
</comment>
<dbReference type="Pfam" id="PF10396">
    <property type="entry name" value="TrmE_N"/>
    <property type="match status" value="1"/>
</dbReference>
<dbReference type="GO" id="GO:0046872">
    <property type="term" value="F:metal ion binding"/>
    <property type="evidence" value="ECO:0007669"/>
    <property type="project" value="UniProtKB-KW"/>
</dbReference>
<dbReference type="AlphaFoldDB" id="A0A9X5AS18"/>
<keyword evidence="7 8" id="KW-0342">GTP-binding</keyword>
<reference evidence="10 11" key="1">
    <citation type="submission" date="2019-11" db="EMBL/GenBank/DDBJ databases">
        <title>Whole-genome sequence of Rhodoplanes serenus DSM 18633, type strain.</title>
        <authorList>
            <person name="Kyndt J.A."/>
            <person name="Meyer T.E."/>
        </authorList>
    </citation>
    <scope>NUCLEOTIDE SEQUENCE [LARGE SCALE GENOMIC DNA]</scope>
    <source>
        <strain evidence="10 11">DSM 18633</strain>
    </source>
</reference>
<proteinExistence type="inferred from homology"/>
<sequence length="445" mass="46463">MADTIFALSSGRPPAAIAVVRVSGPQAGEAVRRLVGRVPEARRATLAVLREPATGEPIDQALVLWFPGPASETGDDTVEFQVHGGRAVIAAVLAALGRVPGCRPAEAGEFTRRAFDNGRLDLTRVEGLADLIGADTEAQRRQALAQLGGLLGDKAEAWRQRLIGAQALIEAGIDFSDEADVPGELVGPALAEAAALRAEIVAALADGRRGERLRDGLVVALAGPPNAGKSSLLNRMVRREAAIVSALPGTTRDAIEVHLDLGGQPVTLVDTAGLRETDDPVEREGVRRARDRAAAADLLLWLQDGAEPHGAVPPDGLAGRVWRVVTKADLLDEAARTRWAGAGTDTHLTSARTGEGIAALMEALERAAATLIGAGDPALVTRARHRAALEETVAALDRAAAGAGGPEEIVAEELRLAGRALGRLVGRVDVEDVLDVIFRDFCIGK</sequence>
<dbReference type="Gene3D" id="3.30.1360.120">
    <property type="entry name" value="Probable tRNA modification gtpase trme, domain 1"/>
    <property type="match status" value="1"/>
</dbReference>
<keyword evidence="8" id="KW-0963">Cytoplasm</keyword>
<dbReference type="Gene3D" id="1.20.120.430">
    <property type="entry name" value="tRNA modification GTPase MnmE domain 2"/>
    <property type="match status" value="1"/>
</dbReference>
<dbReference type="GO" id="GO:0005737">
    <property type="term" value="C:cytoplasm"/>
    <property type="evidence" value="ECO:0007669"/>
    <property type="project" value="UniProtKB-SubCell"/>
</dbReference>
<dbReference type="Proteomes" id="UP000438991">
    <property type="component" value="Unassembled WGS sequence"/>
</dbReference>
<dbReference type="InterPro" id="IPR005225">
    <property type="entry name" value="Small_GTP-bd"/>
</dbReference>
<dbReference type="InterPro" id="IPR027368">
    <property type="entry name" value="MnmE_dom2"/>
</dbReference>
<dbReference type="CDD" id="cd14858">
    <property type="entry name" value="TrmE_N"/>
    <property type="match status" value="1"/>
</dbReference>
<feature type="binding site" evidence="8">
    <location>
        <position position="21"/>
    </location>
    <ligand>
        <name>(6S)-5-formyl-5,6,7,8-tetrahydrofolate</name>
        <dbReference type="ChEBI" id="CHEBI:57457"/>
    </ligand>
</feature>
<comment type="caution">
    <text evidence="10">The sequence shown here is derived from an EMBL/GenBank/DDBJ whole genome shotgun (WGS) entry which is preliminary data.</text>
</comment>
<feature type="binding site" evidence="8">
    <location>
        <position position="247"/>
    </location>
    <ligand>
        <name>K(+)</name>
        <dbReference type="ChEBI" id="CHEBI:29103"/>
    </ligand>
</feature>
<dbReference type="Pfam" id="PF01926">
    <property type="entry name" value="MMR_HSR1"/>
    <property type="match status" value="1"/>
</dbReference>
<dbReference type="PANTHER" id="PTHR42714">
    <property type="entry name" value="TRNA MODIFICATION GTPASE GTPBP3"/>
    <property type="match status" value="1"/>
</dbReference>
<dbReference type="PANTHER" id="PTHR42714:SF2">
    <property type="entry name" value="TRNA MODIFICATION GTPASE GTPBP3, MITOCHONDRIAL"/>
    <property type="match status" value="1"/>
</dbReference>
<keyword evidence="6 8" id="KW-0630">Potassium</keyword>
<dbReference type="InterPro" id="IPR006073">
    <property type="entry name" value="GTP-bd"/>
</dbReference>
<dbReference type="EC" id="3.6.-.-" evidence="8"/>
<dbReference type="EMBL" id="WNKV01000004">
    <property type="protein sequence ID" value="MTW15919.1"/>
    <property type="molecule type" value="Genomic_DNA"/>
</dbReference>
<keyword evidence="5 8" id="KW-0460">Magnesium</keyword>
<dbReference type="InterPro" id="IPR018948">
    <property type="entry name" value="GTP-bd_TrmE_N"/>
</dbReference>
<dbReference type="FunFam" id="3.30.1360.120:FF:000007">
    <property type="entry name" value="tRNA modification GTPase GTPBP3, mitochondrial"/>
    <property type="match status" value="1"/>
</dbReference>
<evidence type="ECO:0000256" key="7">
    <source>
        <dbReference type="ARBA" id="ARBA00023134"/>
    </source>
</evidence>
<dbReference type="CDD" id="cd04164">
    <property type="entry name" value="trmE"/>
    <property type="match status" value="1"/>
</dbReference>
<keyword evidence="4 8" id="KW-0378">Hydrolase</keyword>
<evidence type="ECO:0000256" key="2">
    <source>
        <dbReference type="ARBA" id="ARBA00022694"/>
    </source>
</evidence>
<evidence type="ECO:0000256" key="8">
    <source>
        <dbReference type="HAMAP-Rule" id="MF_00379"/>
    </source>
</evidence>
<feature type="domain" description="TrmE-type G" evidence="9">
    <location>
        <begin position="216"/>
        <end position="369"/>
    </location>
</feature>
<feature type="binding site" evidence="8">
    <location>
        <begin position="226"/>
        <end position="231"/>
    </location>
    <ligand>
        <name>GTP</name>
        <dbReference type="ChEBI" id="CHEBI:37565"/>
    </ligand>
</feature>
<feature type="binding site" evidence="8">
    <location>
        <position position="119"/>
    </location>
    <ligand>
        <name>(6S)-5-formyl-5,6,7,8-tetrahydrofolate</name>
        <dbReference type="ChEBI" id="CHEBI:57457"/>
    </ligand>
</feature>
<comment type="function">
    <text evidence="8">Exhibits a very high intrinsic GTPase hydrolysis rate. Involved in the addition of a carboxymethylaminomethyl (cmnm) group at the wobble position (U34) of certain tRNAs, forming tRNA-cmnm(5)s(2)U34.</text>
</comment>
<dbReference type="NCBIfam" id="TIGR00231">
    <property type="entry name" value="small_GTP"/>
    <property type="match status" value="1"/>
</dbReference>
<comment type="cofactor">
    <cofactor evidence="8">
        <name>K(+)</name>
        <dbReference type="ChEBI" id="CHEBI:29103"/>
    </cofactor>
    <text evidence="8">Binds 1 potassium ion per subunit.</text>
</comment>
<feature type="binding site" evidence="8">
    <location>
        <position position="230"/>
    </location>
    <ligand>
        <name>Mg(2+)</name>
        <dbReference type="ChEBI" id="CHEBI:18420"/>
    </ligand>
</feature>
<dbReference type="Gene3D" id="3.40.50.300">
    <property type="entry name" value="P-loop containing nucleotide triphosphate hydrolases"/>
    <property type="match status" value="1"/>
</dbReference>
<keyword evidence="8" id="KW-0479">Metal-binding</keyword>
<feature type="binding site" evidence="8">
    <location>
        <begin position="270"/>
        <end position="273"/>
    </location>
    <ligand>
        <name>GTP</name>
        <dbReference type="ChEBI" id="CHEBI:37565"/>
    </ligand>
</feature>